<evidence type="ECO:0000259" key="5">
    <source>
        <dbReference type="PROSITE" id="PS50931"/>
    </source>
</evidence>
<evidence type="ECO:0000313" key="7">
    <source>
        <dbReference type="Proteomes" id="UP000578091"/>
    </source>
</evidence>
<dbReference type="Proteomes" id="UP000578091">
    <property type="component" value="Unassembled WGS sequence"/>
</dbReference>
<comment type="caution">
    <text evidence="6">The sequence shown here is derived from an EMBL/GenBank/DDBJ whole genome shotgun (WGS) entry which is preliminary data.</text>
</comment>
<dbReference type="AlphaFoldDB" id="A0A853JD08"/>
<dbReference type="SUPFAM" id="SSF46785">
    <property type="entry name" value="Winged helix' DNA-binding domain"/>
    <property type="match status" value="1"/>
</dbReference>
<dbReference type="Gene3D" id="1.10.10.10">
    <property type="entry name" value="Winged helix-like DNA-binding domain superfamily/Winged helix DNA-binding domain"/>
    <property type="match status" value="1"/>
</dbReference>
<dbReference type="Pfam" id="PF00126">
    <property type="entry name" value="HTH_1"/>
    <property type="match status" value="1"/>
</dbReference>
<organism evidence="6 7">
    <name type="scientific">Luteimonas salinisoli</name>
    <dbReference type="NCBI Taxonomy" id="2752307"/>
    <lineage>
        <taxon>Bacteria</taxon>
        <taxon>Pseudomonadati</taxon>
        <taxon>Pseudomonadota</taxon>
        <taxon>Gammaproteobacteria</taxon>
        <taxon>Lysobacterales</taxon>
        <taxon>Lysobacteraceae</taxon>
        <taxon>Luteimonas</taxon>
    </lineage>
</organism>
<evidence type="ECO:0000256" key="4">
    <source>
        <dbReference type="ARBA" id="ARBA00023163"/>
    </source>
</evidence>
<keyword evidence="3" id="KW-0238">DNA-binding</keyword>
<dbReference type="FunFam" id="1.10.10.10:FF:000001">
    <property type="entry name" value="LysR family transcriptional regulator"/>
    <property type="match status" value="1"/>
</dbReference>
<dbReference type="InterPro" id="IPR005119">
    <property type="entry name" value="LysR_subst-bd"/>
</dbReference>
<sequence length="311" mass="33259">MLGGMTLDQLRAFVAVAEAGSFRQGAARLRRVQSAVSHAIANLEGQLGVSLFDRSGHRPELTTEGRTLLADARAVLLKTDAVRARAQGLRAGVEIELSIVVDTLYPAATVAAVLAEVRQAFAQVAIRLAHSALGGPPDAVASGNATLGILVGDQFRGPRLVFEALDWQALVAVVAGTHPLARHADERERLRQSDLADHLQIVQTDPTSLSSGRDFGVLSPGTWRVDSQPLKHDLIRAGLGWGILPLWLVGDDLAARRLVRLDVPALGPQGQDFEQSYLVHRIDTPLGPVGNALRAALLRRAERSDGRSGPR</sequence>
<gene>
    <name evidence="6" type="ORF">H0E84_12295</name>
</gene>
<dbReference type="InterPro" id="IPR000847">
    <property type="entry name" value="LysR_HTH_N"/>
</dbReference>
<accession>A0A853JD08</accession>
<reference evidence="6 7" key="1">
    <citation type="submission" date="2020-07" db="EMBL/GenBank/DDBJ databases">
        <title>Luteimonas sp. SJ-92.</title>
        <authorList>
            <person name="Huang X.-X."/>
            <person name="Xu L."/>
            <person name="Sun J.-Q."/>
        </authorList>
    </citation>
    <scope>NUCLEOTIDE SEQUENCE [LARGE SCALE GENOMIC DNA]</scope>
    <source>
        <strain evidence="6 7">SJ-92</strain>
    </source>
</reference>
<dbReference type="PANTHER" id="PTHR30126">
    <property type="entry name" value="HTH-TYPE TRANSCRIPTIONAL REGULATOR"/>
    <property type="match status" value="1"/>
</dbReference>
<keyword evidence="4" id="KW-0804">Transcription</keyword>
<dbReference type="PRINTS" id="PR00039">
    <property type="entry name" value="HTHLYSR"/>
</dbReference>
<dbReference type="GO" id="GO:0000976">
    <property type="term" value="F:transcription cis-regulatory region binding"/>
    <property type="evidence" value="ECO:0007669"/>
    <property type="project" value="TreeGrafter"/>
</dbReference>
<feature type="domain" description="HTH lysR-type" evidence="5">
    <location>
        <begin position="5"/>
        <end position="62"/>
    </location>
</feature>
<protein>
    <submittedName>
        <fullName evidence="6">LysR family transcriptional regulator</fullName>
    </submittedName>
</protein>
<dbReference type="Pfam" id="PF03466">
    <property type="entry name" value="LysR_substrate"/>
    <property type="match status" value="1"/>
</dbReference>
<dbReference type="InterPro" id="IPR036390">
    <property type="entry name" value="WH_DNA-bd_sf"/>
</dbReference>
<evidence type="ECO:0000256" key="3">
    <source>
        <dbReference type="ARBA" id="ARBA00023125"/>
    </source>
</evidence>
<name>A0A853JD08_9GAMM</name>
<dbReference type="PROSITE" id="PS50931">
    <property type="entry name" value="HTH_LYSR"/>
    <property type="match status" value="1"/>
</dbReference>
<comment type="similarity">
    <text evidence="1">Belongs to the LysR transcriptional regulatory family.</text>
</comment>
<dbReference type="SUPFAM" id="SSF53850">
    <property type="entry name" value="Periplasmic binding protein-like II"/>
    <property type="match status" value="1"/>
</dbReference>
<dbReference type="EMBL" id="JACCKA010000072">
    <property type="protein sequence ID" value="NZA27161.1"/>
    <property type="molecule type" value="Genomic_DNA"/>
</dbReference>
<keyword evidence="2" id="KW-0805">Transcription regulation</keyword>
<dbReference type="GO" id="GO:0003700">
    <property type="term" value="F:DNA-binding transcription factor activity"/>
    <property type="evidence" value="ECO:0007669"/>
    <property type="project" value="InterPro"/>
</dbReference>
<evidence type="ECO:0000256" key="1">
    <source>
        <dbReference type="ARBA" id="ARBA00009437"/>
    </source>
</evidence>
<evidence type="ECO:0000313" key="6">
    <source>
        <dbReference type="EMBL" id="NZA27161.1"/>
    </source>
</evidence>
<dbReference type="Gene3D" id="3.40.190.290">
    <property type="match status" value="1"/>
</dbReference>
<dbReference type="PANTHER" id="PTHR30126:SF91">
    <property type="entry name" value="LYSR FAMILY TRANSCRIPTIONAL REGULATOR"/>
    <property type="match status" value="1"/>
</dbReference>
<proteinExistence type="inferred from homology"/>
<dbReference type="InterPro" id="IPR036388">
    <property type="entry name" value="WH-like_DNA-bd_sf"/>
</dbReference>
<keyword evidence="7" id="KW-1185">Reference proteome</keyword>
<evidence type="ECO:0000256" key="2">
    <source>
        <dbReference type="ARBA" id="ARBA00023015"/>
    </source>
</evidence>